<accession>A0ABN8RU42</accession>
<organism evidence="1 2">
    <name type="scientific">Porites evermanni</name>
    <dbReference type="NCBI Taxonomy" id="104178"/>
    <lineage>
        <taxon>Eukaryota</taxon>
        <taxon>Metazoa</taxon>
        <taxon>Cnidaria</taxon>
        <taxon>Anthozoa</taxon>
        <taxon>Hexacorallia</taxon>
        <taxon>Scleractinia</taxon>
        <taxon>Fungiina</taxon>
        <taxon>Poritidae</taxon>
        <taxon>Porites</taxon>
    </lineage>
</organism>
<dbReference type="Proteomes" id="UP001159427">
    <property type="component" value="Unassembled WGS sequence"/>
</dbReference>
<proteinExistence type="predicted"/>
<evidence type="ECO:0000313" key="2">
    <source>
        <dbReference type="Proteomes" id="UP001159427"/>
    </source>
</evidence>
<gene>
    <name evidence="1" type="ORF">PEVE_00013626</name>
</gene>
<comment type="caution">
    <text evidence="1">The sequence shown here is derived from an EMBL/GenBank/DDBJ whole genome shotgun (WGS) entry which is preliminary data.</text>
</comment>
<sequence>MNVDAFRTSNEFTSSTSVWDSSSEASVSPAELCNPAFEEDDQTDICPIDQAIPNQLILCIRVPQKGLCIASKPMFDFRIPKPGKRIASPKPLLTLVLLWTGKGPYQRYFCVRPVLKTVSKENCGRHF</sequence>
<evidence type="ECO:0000313" key="1">
    <source>
        <dbReference type="EMBL" id="CAH3181406.1"/>
    </source>
</evidence>
<protein>
    <submittedName>
        <fullName evidence="1">Uncharacterized protein</fullName>
    </submittedName>
</protein>
<reference evidence="1 2" key="1">
    <citation type="submission" date="2022-05" db="EMBL/GenBank/DDBJ databases">
        <authorList>
            <consortium name="Genoscope - CEA"/>
            <person name="William W."/>
        </authorList>
    </citation>
    <scope>NUCLEOTIDE SEQUENCE [LARGE SCALE GENOMIC DNA]</scope>
</reference>
<name>A0ABN8RU42_9CNID</name>
<keyword evidence="2" id="KW-1185">Reference proteome</keyword>
<dbReference type="EMBL" id="CALNXI010002006">
    <property type="protein sequence ID" value="CAH3181406.1"/>
    <property type="molecule type" value="Genomic_DNA"/>
</dbReference>
<feature type="non-terminal residue" evidence="1">
    <location>
        <position position="127"/>
    </location>
</feature>